<organism evidence="2 3">
    <name type="scientific">Mycobacteroides abscessus subsp. massiliense</name>
    <dbReference type="NCBI Taxonomy" id="1962118"/>
    <lineage>
        <taxon>Bacteria</taxon>
        <taxon>Bacillati</taxon>
        <taxon>Actinomycetota</taxon>
        <taxon>Actinomycetes</taxon>
        <taxon>Mycobacteriales</taxon>
        <taxon>Mycobacteriaceae</taxon>
        <taxon>Mycobacteroides</taxon>
        <taxon>Mycobacteroides abscessus</taxon>
    </lineage>
</organism>
<dbReference type="RefSeq" id="WP_074292735.1">
    <property type="nucleotide sequence ID" value="NZ_FVGW01000004.1"/>
</dbReference>
<keyword evidence="1" id="KW-0472">Membrane</keyword>
<dbReference type="EMBL" id="FVGW01000004">
    <property type="protein sequence ID" value="SKM02580.1"/>
    <property type="molecule type" value="Genomic_DNA"/>
</dbReference>
<name>A0A1U0V085_9MYCO</name>
<feature type="transmembrane region" description="Helical" evidence="1">
    <location>
        <begin position="144"/>
        <end position="168"/>
    </location>
</feature>
<feature type="transmembrane region" description="Helical" evidence="1">
    <location>
        <begin position="212"/>
        <end position="233"/>
    </location>
</feature>
<sequence>MSVPTLILVTLITLCLSLWIRRATWTTTYERAATINLLLQGIAVILMSPWASQHIGIWLQHITGWANLEDYIAHDAYIVAASAVAYNALGRVDEGPYLERSFKLYVEIPATLAMPLMLVTFALSESTDHYADDFLQLPTDFWLGAYWLILCVTLVHLLGYGCKMLAILREDPRSTLVADAYLVSCLCGIAASLIRVLISFTPGIPPAIGSGAVWLLACACGAGFAVTGAASWLGKDKENAEAAVTDDQPPRRPEPV</sequence>
<feature type="transmembrane region" description="Helical" evidence="1">
    <location>
        <begin position="180"/>
        <end position="200"/>
    </location>
</feature>
<feature type="transmembrane region" description="Helical" evidence="1">
    <location>
        <begin position="104"/>
        <end position="124"/>
    </location>
</feature>
<proteinExistence type="predicted"/>
<keyword evidence="1" id="KW-1133">Transmembrane helix</keyword>
<dbReference type="AlphaFoldDB" id="A0A1U0V085"/>
<keyword evidence="1" id="KW-0812">Transmembrane</keyword>
<evidence type="ECO:0000313" key="2">
    <source>
        <dbReference type="EMBL" id="SKM02580.1"/>
    </source>
</evidence>
<evidence type="ECO:0000313" key="3">
    <source>
        <dbReference type="Proteomes" id="UP000190074"/>
    </source>
</evidence>
<gene>
    <name evidence="2" type="ORF">SAMEA2259716_02331</name>
</gene>
<reference evidence="2 3" key="1">
    <citation type="submission" date="2016-11" db="EMBL/GenBank/DDBJ databases">
        <authorList>
            <consortium name="Pathogen Informatics"/>
        </authorList>
    </citation>
    <scope>NUCLEOTIDE SEQUENCE [LARGE SCALE GENOMIC DNA]</scope>
    <source>
        <strain evidence="2 3">911</strain>
    </source>
</reference>
<protein>
    <submittedName>
        <fullName evidence="2">GP55 protein</fullName>
    </submittedName>
</protein>
<dbReference type="Proteomes" id="UP000190074">
    <property type="component" value="Unassembled WGS sequence"/>
</dbReference>
<evidence type="ECO:0000256" key="1">
    <source>
        <dbReference type="SAM" id="Phobius"/>
    </source>
</evidence>
<accession>A0A1U0V085</accession>
<feature type="transmembrane region" description="Helical" evidence="1">
    <location>
        <begin position="33"/>
        <end position="51"/>
    </location>
</feature>